<feature type="domain" description="Reverse transcriptase" evidence="1">
    <location>
        <begin position="1"/>
        <end position="183"/>
    </location>
</feature>
<protein>
    <submittedName>
        <fullName evidence="2">RNA-directed DNA polymerase, eukaryota, reverse transcriptase zinc-binding domain protein</fullName>
    </submittedName>
</protein>
<dbReference type="GO" id="GO:0003964">
    <property type="term" value="F:RNA-directed DNA polymerase activity"/>
    <property type="evidence" value="ECO:0007669"/>
    <property type="project" value="UniProtKB-KW"/>
</dbReference>
<accession>A0A6L2MM85</accession>
<dbReference type="Pfam" id="PF13966">
    <property type="entry name" value="zf-RVT"/>
    <property type="match status" value="1"/>
</dbReference>
<proteinExistence type="predicted"/>
<keyword evidence="2" id="KW-0548">Nucleotidyltransferase</keyword>
<organism evidence="2">
    <name type="scientific">Tanacetum cinerariifolium</name>
    <name type="common">Dalmatian daisy</name>
    <name type="synonym">Chrysanthemum cinerariifolium</name>
    <dbReference type="NCBI Taxonomy" id="118510"/>
    <lineage>
        <taxon>Eukaryota</taxon>
        <taxon>Viridiplantae</taxon>
        <taxon>Streptophyta</taxon>
        <taxon>Embryophyta</taxon>
        <taxon>Tracheophyta</taxon>
        <taxon>Spermatophyta</taxon>
        <taxon>Magnoliopsida</taxon>
        <taxon>eudicotyledons</taxon>
        <taxon>Gunneridae</taxon>
        <taxon>Pentapetalae</taxon>
        <taxon>asterids</taxon>
        <taxon>campanulids</taxon>
        <taxon>Asterales</taxon>
        <taxon>Asteraceae</taxon>
        <taxon>Asteroideae</taxon>
        <taxon>Anthemideae</taxon>
        <taxon>Anthemidinae</taxon>
        <taxon>Tanacetum</taxon>
    </lineage>
</organism>
<dbReference type="AlphaFoldDB" id="A0A6L2MM85"/>
<dbReference type="InterPro" id="IPR000477">
    <property type="entry name" value="RT_dom"/>
</dbReference>
<evidence type="ECO:0000259" key="1">
    <source>
        <dbReference type="PROSITE" id="PS50878"/>
    </source>
</evidence>
<dbReference type="InterPro" id="IPR026960">
    <property type="entry name" value="RVT-Znf"/>
</dbReference>
<reference evidence="2" key="1">
    <citation type="journal article" date="2019" name="Sci. Rep.">
        <title>Draft genome of Tanacetum cinerariifolium, the natural source of mosquito coil.</title>
        <authorList>
            <person name="Yamashiro T."/>
            <person name="Shiraishi A."/>
            <person name="Satake H."/>
            <person name="Nakayama K."/>
        </authorList>
    </citation>
    <scope>NUCLEOTIDE SEQUENCE</scope>
</reference>
<name>A0A6L2MM85_TANCI</name>
<dbReference type="Pfam" id="PF00078">
    <property type="entry name" value="RVT_1"/>
    <property type="match status" value="1"/>
</dbReference>
<keyword evidence="2" id="KW-0695">RNA-directed DNA polymerase</keyword>
<evidence type="ECO:0000313" key="2">
    <source>
        <dbReference type="EMBL" id="GEU75146.1"/>
    </source>
</evidence>
<dbReference type="PANTHER" id="PTHR33116:SF78">
    <property type="entry name" value="OS12G0587133 PROTEIN"/>
    <property type="match status" value="1"/>
</dbReference>
<comment type="caution">
    <text evidence="2">The sequence shown here is derived from an EMBL/GenBank/DDBJ whole genome shotgun (WGS) entry which is preliminary data.</text>
</comment>
<dbReference type="EMBL" id="BKCJ010007024">
    <property type="protein sequence ID" value="GEU75146.1"/>
    <property type="molecule type" value="Genomic_DNA"/>
</dbReference>
<gene>
    <name evidence="2" type="ORF">Tci_047124</name>
</gene>
<keyword evidence="2" id="KW-0808">Transferase</keyword>
<dbReference type="PANTHER" id="PTHR33116">
    <property type="entry name" value="REVERSE TRANSCRIPTASE ZINC-BINDING DOMAIN-CONTAINING PROTEIN-RELATED-RELATED"/>
    <property type="match status" value="1"/>
</dbReference>
<dbReference type="PROSITE" id="PS50878">
    <property type="entry name" value="RT_POL"/>
    <property type="match status" value="1"/>
</dbReference>
<sequence>MVFKADFAKAYDSIRWDYLDDVLDGFGFESKWRSWIKGSISSGMASILVNGSPTSEFQFHCGLKQGDPLAPYLFILVIESLHPSFMRATDEGFFKGIKVGSSLNLSHLFYADDAIFVGEWSDDNLRSIMYMLNCFSMASGLGINLKKSHLLGVSVSDDLISHVAGLLGCRVLKPPFKYLGIIVGGSMSKVNAWDDSIDKIKARLSKWKLSTLSIGGRLTLLKSVLGSTPIYSMSMYKVLKLVLNSMESLRRNFFNGVQGEDRKIAWIKWSKVLASKKYGGLGVNSFYALNRALLFKWVWRFISNDGSLWFHLINAMHGNSLQVSSSCYYSPWKVILKETVKECMVADKLPGSLSLSFRRAVRGGAETQQFEQLQLLVDTVILLNVYDRWFWDLNGEGVFCVKDARNLIDETFPPKEPIATRWLKIVPIKVNIIAWKLHHDRLLIRANLVRRGVHVYGLFCPVCETEIEEASHLFFCYGISRDVTHLICQWWNISWMQVGTYEE</sequence>